<organism evidence="1 2">
    <name type="scientific">Candidatus Thiodiazotropha lotti</name>
    <dbReference type="NCBI Taxonomy" id="2792787"/>
    <lineage>
        <taxon>Bacteria</taxon>
        <taxon>Pseudomonadati</taxon>
        <taxon>Pseudomonadota</taxon>
        <taxon>Gammaproteobacteria</taxon>
        <taxon>Chromatiales</taxon>
        <taxon>Sedimenticolaceae</taxon>
        <taxon>Candidatus Thiodiazotropha</taxon>
    </lineage>
</organism>
<evidence type="ECO:0000313" key="1">
    <source>
        <dbReference type="EMBL" id="MCG7941456.1"/>
    </source>
</evidence>
<sequence length="153" mass="17807">MGVLFIQNGCLVYSFSVKPTLTAFRRLIYHPPFPDIAKELFDYLSETIFQDLKSDLSKELIASVDVSRAIKHSEFLISLVKDLDILHNFKNPPVSCMYIIERYMTNKTLTLALTLESESDLRTFKRSRDIINLTKALRRWELKQTNFSSTPWP</sequence>
<name>A0A9E4K9X5_9GAMM</name>
<dbReference type="EMBL" id="JAEPDI010000044">
    <property type="protein sequence ID" value="MCG7941456.1"/>
    <property type="molecule type" value="Genomic_DNA"/>
</dbReference>
<accession>A0A9E4K9X5</accession>
<reference evidence="1" key="1">
    <citation type="journal article" date="2021" name="Proc. Natl. Acad. Sci. U.S.A.">
        <title>Global biogeography of chemosynthetic symbionts reveals both localized and globally distributed symbiont groups. .</title>
        <authorList>
            <person name="Osvatic J.T."/>
            <person name="Wilkins L.G.E."/>
            <person name="Leibrecht L."/>
            <person name="Leray M."/>
            <person name="Zauner S."/>
            <person name="Polzin J."/>
            <person name="Camacho Y."/>
            <person name="Gros O."/>
            <person name="van Gils J.A."/>
            <person name="Eisen J.A."/>
            <person name="Petersen J.M."/>
            <person name="Yuen B."/>
        </authorList>
    </citation>
    <scope>NUCLEOTIDE SEQUENCE</scope>
    <source>
        <strain evidence="1">MAGL173</strain>
    </source>
</reference>
<proteinExistence type="predicted"/>
<comment type="caution">
    <text evidence="1">The sequence shown here is derived from an EMBL/GenBank/DDBJ whole genome shotgun (WGS) entry which is preliminary data.</text>
</comment>
<evidence type="ECO:0000313" key="2">
    <source>
        <dbReference type="Proteomes" id="UP000886687"/>
    </source>
</evidence>
<dbReference type="AlphaFoldDB" id="A0A9E4K9X5"/>
<gene>
    <name evidence="1" type="ORF">JAZ04_21715</name>
</gene>
<protein>
    <submittedName>
        <fullName evidence="1">Uncharacterized protein</fullName>
    </submittedName>
</protein>
<dbReference type="Proteomes" id="UP000886687">
    <property type="component" value="Unassembled WGS sequence"/>
</dbReference>